<dbReference type="AlphaFoldDB" id="A0A9P8C4W6"/>
<dbReference type="EMBL" id="MU251477">
    <property type="protein sequence ID" value="KAG9234058.1"/>
    <property type="molecule type" value="Genomic_DNA"/>
</dbReference>
<organism evidence="8 9">
    <name type="scientific">Amylocarpus encephaloides</name>
    <dbReference type="NCBI Taxonomy" id="45428"/>
    <lineage>
        <taxon>Eukaryota</taxon>
        <taxon>Fungi</taxon>
        <taxon>Dikarya</taxon>
        <taxon>Ascomycota</taxon>
        <taxon>Pezizomycotina</taxon>
        <taxon>Leotiomycetes</taxon>
        <taxon>Helotiales</taxon>
        <taxon>Helotiales incertae sedis</taxon>
        <taxon>Amylocarpus</taxon>
    </lineage>
</organism>
<accession>A0A9P8C4W6</accession>
<dbReference type="GO" id="GO:0000166">
    <property type="term" value="F:nucleotide binding"/>
    <property type="evidence" value="ECO:0007669"/>
    <property type="project" value="UniProtKB-KW"/>
</dbReference>
<evidence type="ECO:0000313" key="9">
    <source>
        <dbReference type="Proteomes" id="UP000824998"/>
    </source>
</evidence>
<dbReference type="GO" id="GO:0005739">
    <property type="term" value="C:mitochondrion"/>
    <property type="evidence" value="ECO:0007669"/>
    <property type="project" value="UniProtKB-ARBA"/>
</dbReference>
<name>A0A9P8C4W6_9HELO</name>
<feature type="domain" description="Poly A polymerase head" evidence="6">
    <location>
        <begin position="96"/>
        <end position="241"/>
    </location>
</feature>
<dbReference type="CDD" id="cd05398">
    <property type="entry name" value="NT_ClassII-CCAase"/>
    <property type="match status" value="1"/>
</dbReference>
<dbReference type="Gene3D" id="3.30.460.10">
    <property type="entry name" value="Beta Polymerase, domain 2"/>
    <property type="match status" value="1"/>
</dbReference>
<dbReference type="GO" id="GO:0001680">
    <property type="term" value="P:tRNA 3'-terminal CCA addition"/>
    <property type="evidence" value="ECO:0007669"/>
    <property type="project" value="UniProtKB-ARBA"/>
</dbReference>
<reference evidence="8" key="1">
    <citation type="journal article" date="2021" name="IMA Fungus">
        <title>Genomic characterization of three marine fungi, including Emericellopsis atlantica sp. nov. with signatures of a generalist lifestyle and marine biomass degradation.</title>
        <authorList>
            <person name="Hagestad O.C."/>
            <person name="Hou L."/>
            <person name="Andersen J.H."/>
            <person name="Hansen E.H."/>
            <person name="Altermark B."/>
            <person name="Li C."/>
            <person name="Kuhnert E."/>
            <person name="Cox R.J."/>
            <person name="Crous P.W."/>
            <person name="Spatafora J.W."/>
            <person name="Lail K."/>
            <person name="Amirebrahimi M."/>
            <person name="Lipzen A."/>
            <person name="Pangilinan J."/>
            <person name="Andreopoulos W."/>
            <person name="Hayes R.D."/>
            <person name="Ng V."/>
            <person name="Grigoriev I.V."/>
            <person name="Jackson S.A."/>
            <person name="Sutton T.D.S."/>
            <person name="Dobson A.D.W."/>
            <person name="Rama T."/>
        </authorList>
    </citation>
    <scope>NUCLEOTIDE SEQUENCE</scope>
    <source>
        <strain evidence="8">TRa018bII</strain>
    </source>
</reference>
<dbReference type="GO" id="GO:0052929">
    <property type="term" value="F:ATP:3'-cytidine-cytidine-tRNA adenylyltransferase activity"/>
    <property type="evidence" value="ECO:0007669"/>
    <property type="project" value="TreeGrafter"/>
</dbReference>
<gene>
    <name evidence="8" type="ORF">BJ875DRAFT_462667</name>
</gene>
<evidence type="ECO:0000256" key="1">
    <source>
        <dbReference type="ARBA" id="ARBA00007265"/>
    </source>
</evidence>
<evidence type="ECO:0000256" key="4">
    <source>
        <dbReference type="ARBA" id="ARBA00022884"/>
    </source>
</evidence>
<evidence type="ECO:0000259" key="6">
    <source>
        <dbReference type="Pfam" id="PF01743"/>
    </source>
</evidence>
<evidence type="ECO:0000313" key="8">
    <source>
        <dbReference type="EMBL" id="KAG9234058.1"/>
    </source>
</evidence>
<dbReference type="GO" id="GO:0052927">
    <property type="term" value="F:CC tRNA cytidylyltransferase activity"/>
    <property type="evidence" value="ECO:0007669"/>
    <property type="project" value="TreeGrafter"/>
</dbReference>
<dbReference type="GO" id="GO:0003723">
    <property type="term" value="F:RNA binding"/>
    <property type="evidence" value="ECO:0007669"/>
    <property type="project" value="UniProtKB-KW"/>
</dbReference>
<feature type="domain" description="tRNA nucleotidyltransferase/poly(A) polymerase RNA and SrmB- binding" evidence="7">
    <location>
        <begin position="269"/>
        <end position="330"/>
    </location>
</feature>
<evidence type="ECO:0000256" key="3">
    <source>
        <dbReference type="ARBA" id="ARBA00022741"/>
    </source>
</evidence>
<keyword evidence="9" id="KW-1185">Reference proteome</keyword>
<proteinExistence type="inferred from homology"/>
<dbReference type="Proteomes" id="UP000824998">
    <property type="component" value="Unassembled WGS sequence"/>
</dbReference>
<evidence type="ECO:0008006" key="10">
    <source>
        <dbReference type="Google" id="ProtNLM"/>
    </source>
</evidence>
<keyword evidence="3" id="KW-0547">Nucleotide-binding</keyword>
<dbReference type="InterPro" id="IPR043519">
    <property type="entry name" value="NT_sf"/>
</dbReference>
<dbReference type="PANTHER" id="PTHR13734">
    <property type="entry name" value="TRNA-NUCLEOTIDYLTRANSFERASE"/>
    <property type="match status" value="1"/>
</dbReference>
<dbReference type="PANTHER" id="PTHR13734:SF5">
    <property type="entry name" value="CCA TRNA NUCLEOTIDYLTRANSFERASE, MITOCHONDRIAL"/>
    <property type="match status" value="1"/>
</dbReference>
<comment type="caution">
    <text evidence="8">The sequence shown here is derived from an EMBL/GenBank/DDBJ whole genome shotgun (WGS) entry which is preliminary data.</text>
</comment>
<dbReference type="InterPro" id="IPR032828">
    <property type="entry name" value="PolyA_RNA-bd"/>
</dbReference>
<evidence type="ECO:0000256" key="2">
    <source>
        <dbReference type="ARBA" id="ARBA00022679"/>
    </source>
</evidence>
<evidence type="ECO:0000259" key="7">
    <source>
        <dbReference type="Pfam" id="PF12627"/>
    </source>
</evidence>
<dbReference type="Gene3D" id="1.10.3090.10">
    <property type="entry name" value="cca-adding enzyme, domain 2"/>
    <property type="match status" value="1"/>
</dbReference>
<dbReference type="Pfam" id="PF12627">
    <property type="entry name" value="PolyA_pol_RNAbd"/>
    <property type="match status" value="1"/>
</dbReference>
<dbReference type="SUPFAM" id="SSF81891">
    <property type="entry name" value="Poly A polymerase C-terminal region-like"/>
    <property type="match status" value="1"/>
</dbReference>
<dbReference type="FunFam" id="3.30.460.10:FF:000019">
    <property type="entry name" value="tRNA nucleotidyltransferase cca2"/>
    <property type="match status" value="1"/>
</dbReference>
<dbReference type="InterPro" id="IPR002646">
    <property type="entry name" value="PolA_pol_head_dom"/>
</dbReference>
<comment type="similarity">
    <text evidence="1 5">Belongs to the tRNA nucleotidyltransferase/poly(A) polymerase family.</text>
</comment>
<keyword evidence="2 5" id="KW-0808">Transferase</keyword>
<evidence type="ECO:0000256" key="5">
    <source>
        <dbReference type="RuleBase" id="RU003953"/>
    </source>
</evidence>
<sequence length="573" mass="65469">MLCYSKSSLLPTREILRLTLRVTTAFTYNYSSCAFMKKKEFCADHSTQPGLKRLRRTMATRKIELTAQEQRLRGLLLDVAQFIDEAIDIKEKIELRWAGGWVRDKLLDIPSHDIDTAINSMTGLAFCERMQEYASDPKNLKKHSLEKKDIGNLHTIAANPVKSKHLETTTIRILGYDVDFVNLRKETYTSDSRNPQMEFGMAEEDALRRDATMNSLFYNLRSDEVEDFCGGLEDLRAKRIRTPLEPLTTFTDDPLRVLRLIRFASRLEFKIDPETETAMSDPAVKEALKVKISRERVGAELEKMLKGKHPKDALRIIDRLGLYNMIFTDPTTEELNSPETTTWQVVYDCLDRLSRNETPGPIYKSLVRSEDAEYSAWILAALTPWLSIPQPKNPTGGTKAGPLLATAVAREGIKCNNKISDNVAAAFRNYREIITLRDAIEAKEPYTKERDTLGMQIRRWDFQGKNWRLQILLAIFVEVLQKGELDYSEIISRWQRFIDYLEGVDLMDAPAIKPIVTGVMVMKALGGIKAGAWMKPALDVCMEWQLRNPGEEDPKGAIDEVVKRRKELKVPEA</sequence>
<dbReference type="SUPFAM" id="SSF81301">
    <property type="entry name" value="Nucleotidyltransferase"/>
    <property type="match status" value="1"/>
</dbReference>
<dbReference type="Pfam" id="PF01743">
    <property type="entry name" value="PolyA_pol"/>
    <property type="match status" value="1"/>
</dbReference>
<protein>
    <recommendedName>
        <fullName evidence="10">Poly A polymerase head domain-containing protein</fullName>
    </recommendedName>
</protein>
<keyword evidence="4 5" id="KW-0694">RNA-binding</keyword>
<dbReference type="OrthoDB" id="445712at2759"/>